<proteinExistence type="predicted"/>
<dbReference type="Proteomes" id="UP000027583">
    <property type="component" value="Unassembled WGS sequence"/>
</dbReference>
<reference evidence="2 3" key="1">
    <citation type="journal article" date="2014" name="Genome Biol. Evol.">
        <title>Acetic acid bacteria genomes reveal functional traits for adaptation to life in insect guts.</title>
        <authorList>
            <person name="Chouaia B."/>
            <person name="Gaiarsa S."/>
            <person name="Crotti E."/>
            <person name="Comandatore F."/>
            <person name="Degli Esposti M."/>
            <person name="Ricci I."/>
            <person name="Alma A."/>
            <person name="Favia G."/>
            <person name="Bandi C."/>
            <person name="Daffonchio D."/>
        </authorList>
    </citation>
    <scope>NUCLEOTIDE SEQUENCE [LARGE SCALE GENOMIC DNA]</scope>
    <source>
        <strain evidence="2 3">SF2.1</strain>
    </source>
</reference>
<organism evidence="2 3">
    <name type="scientific">Asaia bogorensis</name>
    <dbReference type="NCBI Taxonomy" id="91915"/>
    <lineage>
        <taxon>Bacteria</taxon>
        <taxon>Pseudomonadati</taxon>
        <taxon>Pseudomonadota</taxon>
        <taxon>Alphaproteobacteria</taxon>
        <taxon>Acetobacterales</taxon>
        <taxon>Acetobacteraceae</taxon>
        <taxon>Asaia</taxon>
    </lineage>
</organism>
<evidence type="ECO:0000256" key="1">
    <source>
        <dbReference type="SAM" id="SignalP"/>
    </source>
</evidence>
<name>A0A060QJZ3_9PROT</name>
<protein>
    <submittedName>
        <fullName evidence="2">Hypothetical membrane protein</fullName>
    </submittedName>
</protein>
<evidence type="ECO:0000313" key="3">
    <source>
        <dbReference type="Proteomes" id="UP000027583"/>
    </source>
</evidence>
<dbReference type="PROSITE" id="PS51257">
    <property type="entry name" value="PROKAR_LIPOPROTEIN"/>
    <property type="match status" value="1"/>
</dbReference>
<reference evidence="2 3" key="2">
    <citation type="journal article" date="2014" name="PLoS ONE">
        <title>Evolution of mitochondria reconstructed from the energy metabolism of living bacteria.</title>
        <authorList>
            <person name="Degli Esposti M."/>
            <person name="Chouaia B."/>
            <person name="Comandatore F."/>
            <person name="Crotti E."/>
            <person name="Sassera D."/>
            <person name="Lievens P.M."/>
            <person name="Daffonchio D."/>
            <person name="Bandi C."/>
        </authorList>
    </citation>
    <scope>NUCLEOTIDE SEQUENCE [LARGE SCALE GENOMIC DNA]</scope>
    <source>
        <strain evidence="2 3">SF2.1</strain>
    </source>
</reference>
<evidence type="ECO:0000313" key="2">
    <source>
        <dbReference type="EMBL" id="CDG41053.1"/>
    </source>
</evidence>
<gene>
    <name evidence="2" type="ORF">ASAP_3008</name>
</gene>
<comment type="caution">
    <text evidence="2">The sequence shown here is derived from an EMBL/GenBank/DDBJ whole genome shotgun (WGS) entry which is preliminary data.</text>
</comment>
<feature type="signal peptide" evidence="1">
    <location>
        <begin position="1"/>
        <end position="19"/>
    </location>
</feature>
<accession>A0A060QJZ3</accession>
<sequence length="264" mass="26918">MGFSRALAPLVLISSCALTACGSSTPAPEPVLLSQFNANTDRFDIVSTLGRAEGTIQKNGRPCDIYRIYTSGLTSGGRAAMKAGEVLTSVATLGLAQVIWAPVKAGTRPQLHTVLFCYGRTDKLVDIYDTDPTSTHEQDHMILNKEAYSEPVALSAPTGPTQATTSLVPGAGPAASASVVTDAPVVTAPGAEVIHEKAVAPLPPAESGTISLDSVSREATDGRKTISTGKAAIAPGASSDDLNAISATKAATANAVLAPEPASH</sequence>
<keyword evidence="1" id="KW-0732">Signal</keyword>
<feature type="chain" id="PRO_5001590526" evidence="1">
    <location>
        <begin position="20"/>
        <end position="264"/>
    </location>
</feature>
<dbReference type="EMBL" id="CBLX010000025">
    <property type="protein sequence ID" value="CDG41053.1"/>
    <property type="molecule type" value="Genomic_DNA"/>
</dbReference>
<dbReference type="AlphaFoldDB" id="A0A060QJZ3"/>